<sequence>MAIITVRIDLAKNIFAVHGIHAAGKPELIRLSVGRAKLLD</sequence>
<keyword evidence="2" id="KW-1185">Reference proteome</keyword>
<accession>A0A1M4V6Q2</accession>
<reference evidence="1 2" key="1">
    <citation type="submission" date="2016-11" db="EMBL/GenBank/DDBJ databases">
        <authorList>
            <person name="Jaros S."/>
            <person name="Januszkiewicz K."/>
            <person name="Wedrychowicz H."/>
        </authorList>
    </citation>
    <scope>NUCLEOTIDE SEQUENCE [LARGE SCALE GENOMIC DNA]</scope>
    <source>
        <strain evidence="1 2">DSM 16112</strain>
    </source>
</reference>
<organism evidence="1 2">
    <name type="scientific">Lampropedia hyalina DSM 16112</name>
    <dbReference type="NCBI Taxonomy" id="1122156"/>
    <lineage>
        <taxon>Bacteria</taxon>
        <taxon>Pseudomonadati</taxon>
        <taxon>Pseudomonadota</taxon>
        <taxon>Betaproteobacteria</taxon>
        <taxon>Burkholderiales</taxon>
        <taxon>Comamonadaceae</taxon>
        <taxon>Lampropedia</taxon>
    </lineage>
</organism>
<evidence type="ECO:0000313" key="2">
    <source>
        <dbReference type="Proteomes" id="UP000184327"/>
    </source>
</evidence>
<proteinExistence type="predicted"/>
<protein>
    <submittedName>
        <fullName evidence="1">Transposase</fullName>
    </submittedName>
</protein>
<evidence type="ECO:0000313" key="1">
    <source>
        <dbReference type="EMBL" id="SHE64645.1"/>
    </source>
</evidence>
<gene>
    <name evidence="1" type="ORF">SAMN02745117_00606</name>
</gene>
<name>A0A1M4V6Q2_9BURK</name>
<dbReference type="AlphaFoldDB" id="A0A1M4V6Q2"/>
<dbReference type="EMBL" id="FQUZ01000005">
    <property type="protein sequence ID" value="SHE64645.1"/>
    <property type="molecule type" value="Genomic_DNA"/>
</dbReference>
<dbReference type="Proteomes" id="UP000184327">
    <property type="component" value="Unassembled WGS sequence"/>
</dbReference>